<feature type="domain" description="DUF3615" evidence="2">
    <location>
        <begin position="557"/>
        <end position="677"/>
    </location>
</feature>
<protein>
    <recommendedName>
        <fullName evidence="2">DUF3615 domain-containing protein</fullName>
    </recommendedName>
</protein>
<evidence type="ECO:0000256" key="1">
    <source>
        <dbReference type="SAM" id="MobiDB-lite"/>
    </source>
</evidence>
<dbReference type="Pfam" id="PF02458">
    <property type="entry name" value="Transferase"/>
    <property type="match status" value="1"/>
</dbReference>
<dbReference type="InterPro" id="IPR023213">
    <property type="entry name" value="CAT-like_dom_sf"/>
</dbReference>
<feature type="compositionally biased region" description="Gly residues" evidence="1">
    <location>
        <begin position="292"/>
        <end position="302"/>
    </location>
</feature>
<dbReference type="Pfam" id="PF12274">
    <property type="entry name" value="DUF3615"/>
    <property type="match status" value="1"/>
</dbReference>
<sequence>MCIYLWTEVITRWTWTTGPNRTTEAIDRDGKKRNRRREKFISCVGKETDAAVTACAILTRGGTSSSWRRSGRRSPSVGYALDELLNDFVPCDEMRHLLVPATPAPNPPCPLLFAQVTRLRCGGVVLGLALHHSVVDARSAAHFVETWASIARGGGGGGGGGDAPLPPCFDHRLLSARPPATRAVLYDHPEYKPEPAPEHAVAAGSAYASAIITLSKSQVSALKARCAGASTFRAVVALVWQCACRARALPADASAPGRRRDAALLHGGHARAPGAAAVARLLRERGDPDVGAGHGRGGGGEPRGLRGTRRERLADRRLPVAAHADALAAVAAIDAPSLAPAQALLLFLTNERAVWSFSQPGPTRQSTQTVKNKQKGNGMTHRAKEITDVAPVRSDGLVAGLAASGMGESSGIGSSHDATSATATARRRTPGRWRRIARPGAATRPPSQPHPRLIVATVGSKEWLEARERGKQQMLKQAEELENMADDVPGLSEEDLAAWRAYKAKFSGYMRWMATDEVTIRPTPPPSDTQEEQLSAEYMEELLAGREICPQARNFATLALKHYNSKRTHKFEMATVLLSKCFAEVDGQTFAHVNFTAAPEGQSNSITGKRLFFAELMLIPELQVDETAEPMRVLNVCTIDDSCYGGCHLIRRDIKNTLRNKMDYERCHACSHRIKHPKGDQFIAGHNSTRMPYYSAFPAVSCMQPPN</sequence>
<feature type="region of interest" description="Disordered" evidence="1">
    <location>
        <begin position="406"/>
        <end position="452"/>
    </location>
</feature>
<dbReference type="PANTHER" id="PTHR34710:SF13">
    <property type="entry name" value="OS05G0547600 PROTEIN"/>
    <property type="match status" value="1"/>
</dbReference>
<dbReference type="AlphaFoldDB" id="A0A921UCL4"/>
<proteinExistence type="predicted"/>
<dbReference type="PANTHER" id="PTHR34710">
    <property type="entry name" value="OS03G0834100 PROTEIN"/>
    <property type="match status" value="1"/>
</dbReference>
<feature type="region of interest" description="Disordered" evidence="1">
    <location>
        <begin position="286"/>
        <end position="308"/>
    </location>
</feature>
<evidence type="ECO:0000313" key="4">
    <source>
        <dbReference type="Proteomes" id="UP000807115"/>
    </source>
</evidence>
<dbReference type="Gene3D" id="3.30.559.10">
    <property type="entry name" value="Chloramphenicol acetyltransferase-like domain"/>
    <property type="match status" value="2"/>
</dbReference>
<dbReference type="InterPro" id="IPR022059">
    <property type="entry name" value="DUF3615"/>
</dbReference>
<gene>
    <name evidence="3" type="ORF">BDA96_06G156900</name>
</gene>
<dbReference type="GO" id="GO:0016747">
    <property type="term" value="F:acyltransferase activity, transferring groups other than amino-acyl groups"/>
    <property type="evidence" value="ECO:0007669"/>
    <property type="project" value="UniProtKB-ARBA"/>
</dbReference>
<feature type="compositionally biased region" description="Low complexity" evidence="1">
    <location>
        <begin position="406"/>
        <end position="424"/>
    </location>
</feature>
<feature type="compositionally biased region" description="Basic residues" evidence="1">
    <location>
        <begin position="425"/>
        <end position="437"/>
    </location>
</feature>
<organism evidence="3 4">
    <name type="scientific">Sorghum bicolor</name>
    <name type="common">Sorghum</name>
    <name type="synonym">Sorghum vulgare</name>
    <dbReference type="NCBI Taxonomy" id="4558"/>
    <lineage>
        <taxon>Eukaryota</taxon>
        <taxon>Viridiplantae</taxon>
        <taxon>Streptophyta</taxon>
        <taxon>Embryophyta</taxon>
        <taxon>Tracheophyta</taxon>
        <taxon>Spermatophyta</taxon>
        <taxon>Magnoliopsida</taxon>
        <taxon>Liliopsida</taxon>
        <taxon>Poales</taxon>
        <taxon>Poaceae</taxon>
        <taxon>PACMAD clade</taxon>
        <taxon>Panicoideae</taxon>
        <taxon>Andropogonodae</taxon>
        <taxon>Andropogoneae</taxon>
        <taxon>Sorghinae</taxon>
        <taxon>Sorghum</taxon>
    </lineage>
</organism>
<accession>A0A921UCL4</accession>
<evidence type="ECO:0000313" key="3">
    <source>
        <dbReference type="EMBL" id="KAG0526573.1"/>
    </source>
</evidence>
<feature type="compositionally biased region" description="Polar residues" evidence="1">
    <location>
        <begin position="358"/>
        <end position="377"/>
    </location>
</feature>
<dbReference type="Proteomes" id="UP000807115">
    <property type="component" value="Chromosome 6"/>
</dbReference>
<name>A0A921UCL4_SORBI</name>
<feature type="region of interest" description="Disordered" evidence="1">
    <location>
        <begin position="358"/>
        <end position="383"/>
    </location>
</feature>
<comment type="caution">
    <text evidence="3">The sequence shown here is derived from an EMBL/GenBank/DDBJ whole genome shotgun (WGS) entry which is preliminary data.</text>
</comment>
<reference evidence="3" key="1">
    <citation type="journal article" date="2019" name="BMC Genomics">
        <title>A new reference genome for Sorghum bicolor reveals high levels of sequence similarity between sweet and grain genotypes: implications for the genetics of sugar metabolism.</title>
        <authorList>
            <person name="Cooper E.A."/>
            <person name="Brenton Z.W."/>
            <person name="Flinn B.S."/>
            <person name="Jenkins J."/>
            <person name="Shu S."/>
            <person name="Flowers D."/>
            <person name="Luo F."/>
            <person name="Wang Y."/>
            <person name="Xia P."/>
            <person name="Barry K."/>
            <person name="Daum C."/>
            <person name="Lipzen A."/>
            <person name="Yoshinaga Y."/>
            <person name="Schmutz J."/>
            <person name="Saski C."/>
            <person name="Vermerris W."/>
            <person name="Kresovich S."/>
        </authorList>
    </citation>
    <scope>NUCLEOTIDE SEQUENCE</scope>
</reference>
<evidence type="ECO:0000259" key="2">
    <source>
        <dbReference type="Pfam" id="PF12274"/>
    </source>
</evidence>
<reference evidence="3" key="2">
    <citation type="submission" date="2020-10" db="EMBL/GenBank/DDBJ databases">
        <authorList>
            <person name="Cooper E.A."/>
            <person name="Brenton Z.W."/>
            <person name="Flinn B.S."/>
            <person name="Jenkins J."/>
            <person name="Shu S."/>
            <person name="Flowers D."/>
            <person name="Luo F."/>
            <person name="Wang Y."/>
            <person name="Xia P."/>
            <person name="Barry K."/>
            <person name="Daum C."/>
            <person name="Lipzen A."/>
            <person name="Yoshinaga Y."/>
            <person name="Schmutz J."/>
            <person name="Saski C."/>
            <person name="Vermerris W."/>
            <person name="Kresovich S."/>
        </authorList>
    </citation>
    <scope>NUCLEOTIDE SEQUENCE</scope>
</reference>
<dbReference type="EMBL" id="CM027685">
    <property type="protein sequence ID" value="KAG0526573.1"/>
    <property type="molecule type" value="Genomic_DNA"/>
</dbReference>